<comment type="caution">
    <text evidence="6">The sequence shown here is derived from an EMBL/GenBank/DDBJ whole genome shotgun (WGS) entry which is preliminary data.</text>
</comment>
<dbReference type="CDD" id="cd01671">
    <property type="entry name" value="CARD"/>
    <property type="match status" value="2"/>
</dbReference>
<dbReference type="Pfam" id="PF00023">
    <property type="entry name" value="Ank"/>
    <property type="match status" value="2"/>
</dbReference>
<feature type="repeat" description="ANK" evidence="3">
    <location>
        <begin position="839"/>
        <end position="871"/>
    </location>
</feature>
<feature type="repeat" description="ANK" evidence="3">
    <location>
        <begin position="773"/>
        <end position="801"/>
    </location>
</feature>
<evidence type="ECO:0000256" key="4">
    <source>
        <dbReference type="SAM" id="MobiDB-lite"/>
    </source>
</evidence>
<accession>A0A8B6CLA9</accession>
<feature type="repeat" description="ANK" evidence="3">
    <location>
        <begin position="1396"/>
        <end position="1428"/>
    </location>
</feature>
<gene>
    <name evidence="6" type="ORF">MGAL_10B058706</name>
</gene>
<feature type="repeat" description="ANK" evidence="3">
    <location>
        <begin position="1330"/>
        <end position="1362"/>
    </location>
</feature>
<dbReference type="PROSITE" id="PS50297">
    <property type="entry name" value="ANK_REP_REGION"/>
    <property type="match status" value="20"/>
</dbReference>
<dbReference type="InterPro" id="IPR027417">
    <property type="entry name" value="P-loop_NTPase"/>
</dbReference>
<name>A0A8B6CLA9_MYTGA</name>
<dbReference type="PROSITE" id="PS50088">
    <property type="entry name" value="ANK_REPEAT"/>
    <property type="match status" value="22"/>
</dbReference>
<feature type="repeat" description="ANK" evidence="3">
    <location>
        <begin position="1363"/>
        <end position="1395"/>
    </location>
</feature>
<feature type="repeat" description="ANK" evidence="3">
    <location>
        <begin position="1039"/>
        <end position="1071"/>
    </location>
</feature>
<dbReference type="Pfam" id="PF20720">
    <property type="entry name" value="nSTAND3"/>
    <property type="match status" value="1"/>
</dbReference>
<reference evidence="6" key="1">
    <citation type="submission" date="2018-11" db="EMBL/GenBank/DDBJ databases">
        <authorList>
            <person name="Alioto T."/>
            <person name="Alioto T."/>
        </authorList>
    </citation>
    <scope>NUCLEOTIDE SEQUENCE</scope>
</reference>
<feature type="repeat" description="ANK" evidence="3">
    <location>
        <begin position="938"/>
        <end position="966"/>
    </location>
</feature>
<feature type="repeat" description="ANK" evidence="3">
    <location>
        <begin position="1462"/>
        <end position="1494"/>
    </location>
</feature>
<feature type="repeat" description="ANK" evidence="3">
    <location>
        <begin position="1072"/>
        <end position="1104"/>
    </location>
</feature>
<dbReference type="OrthoDB" id="7464126at2759"/>
<feature type="domain" description="CARD" evidence="5">
    <location>
        <begin position="152"/>
        <end position="243"/>
    </location>
</feature>
<feature type="region of interest" description="Disordered" evidence="4">
    <location>
        <begin position="27"/>
        <end position="46"/>
    </location>
</feature>
<evidence type="ECO:0000313" key="6">
    <source>
        <dbReference type="EMBL" id="VDI06713.1"/>
    </source>
</evidence>
<dbReference type="Gene3D" id="1.10.533.10">
    <property type="entry name" value="Death Domain, Fas"/>
    <property type="match status" value="2"/>
</dbReference>
<evidence type="ECO:0000256" key="3">
    <source>
        <dbReference type="PROSITE-ProRule" id="PRU00023"/>
    </source>
</evidence>
<dbReference type="SUPFAM" id="SSF48403">
    <property type="entry name" value="Ankyrin repeat"/>
    <property type="match status" value="2"/>
</dbReference>
<keyword evidence="2 3" id="KW-0040">ANK repeat</keyword>
<keyword evidence="7" id="KW-1185">Reference proteome</keyword>
<feature type="repeat" description="ANK" evidence="3">
    <location>
        <begin position="1297"/>
        <end position="1329"/>
    </location>
</feature>
<dbReference type="Proteomes" id="UP000596742">
    <property type="component" value="Unassembled WGS sequence"/>
</dbReference>
<dbReference type="EMBL" id="UYJE01001959">
    <property type="protein sequence ID" value="VDI06713.1"/>
    <property type="molecule type" value="Genomic_DNA"/>
</dbReference>
<dbReference type="PANTHER" id="PTHR24166">
    <property type="entry name" value="ROLLING PEBBLES, ISOFORM B"/>
    <property type="match status" value="1"/>
</dbReference>
<sequence>MASDDFITDFVHALKKEPTLRGAITRDRNIDEKESDKEEIQPQEDNQKQHGLFPYYDYLLHTTVLDKIVLDNLISRCVLMIEDREEIIKPTTQSERNKVLLDILTERPYGTFQVFKDVLQESDPHNSDVQGLVRRMLYTESIGEHIDCYDIIFQKHKVKLQKNYMMLVHDSDCKIDIADHLYEAGVLNTEDIEDICSSSFSRQDSNRILYNKLFRKGEDAYKHLLEALEHGQYNELASALEKTQVPEHDIQMCQIGMLKLRERQKEKDFHMINAKIEELARTQDEVIPKNILEQFERRLKQWKEDDQKYVGTVAEKQVRKCILAESSVTIVGNSGTGKSVISRHVALTMMEQGYIIIPCDNPGDIRQWFKHGRKTVFVFDDVCGRYTLNQQIFNEWTQRLEHIQSVLEDNCCKIMSTCRLDVYKNEQLNSLSIFKTCTIDLSSEEFRLNRAEKLALAEVYFKDNADKVAELSEKYDFFPLLCSLFHKQKLQKRVNMEDFFNNPFGVFENELVELYRVGKAGQITYCSLVLCVMFNNTLTEENFSTKDKEMAVVIDDLLEECELEKGTPIKSLKKSLDTLVGTYVVKEESTYKIIHDKLFDILAKHFGGKMIQLFIEHAQTAFISERFIWKTADTMGKEIELAIQIPDKKINRYIERLLRDWGNGFVDKVFTNRNMESSSFIETFINNFNKLNHSKQKTIIATQDIYSKHIALGISCVVGSVDLVRWLIKRKSNINHCSKRGYSALFLASLKGYVDVVKELLQHSAEVNMCNINGASPLLIASQEGHIDVVEELLQHSAKVNKCKIRGSSPLMVASGKGHVNIVKKLLQHSAEVNHCSNVGYSPLLLASKEGHVDVVKELLQHSAEVNLCDDSGSSPLFIASKKGFVDVVKELFQHLPEVNLCKDSGESPLFIASEEGHVDVVKELLQHSPEVNKCNNSGASPLSIASQEGHVDVVKELLQHSETVNHCINSGTTPLLIASRNGHVDVVKELLLQSAEVNLCNDDGASPLWQASCNGHVEVVKELLQHSAEVNKCNSNISGTSPLSIASRAGHLHIVKELLQHSAEVNLCDDNGESPLLLSSGMGHVNILKELLQHSAEVNLCNNYGASPLWVASSIGKVNVVQELLQHAAEVNICMKNGTTPLLIASRNGHVDVQKSIYVNDDGASPLWQASCNGHVEVVKELLQHSAEVNKCKSNISGTSPLSIASYAGHLHIVKELLQHSAEVNLCNDEGESPLLLSCGMGHVNILKELLQHSADVNLCNNYGASPLWVASSIGKVYVVKELIQHAAEVNICKKNGTSPLSIASQEGYIEVVIELLQYSAEVNLCRRTGESPLLYASGKGHVNVVKELIQHSAEVNRCSNNGRSPLWLACMEGQVGVVKELIQQKAEVNLCTDSGASPLSIASREGNIDVVKELLLHSAEVNQCNDDGASPLYQASWKGHVEVVKELLRHSADVNRCSNNGISPLSIAKQNRHGHVVKVLLQDSTNVSTSKNKGRNTLKKILSRITKKKSDSK</sequence>
<dbReference type="InterPro" id="IPR050889">
    <property type="entry name" value="Dendritic_Spine_Reg/Scaffold"/>
</dbReference>
<feature type="repeat" description="ANK" evidence="3">
    <location>
        <begin position="1004"/>
        <end position="1036"/>
    </location>
</feature>
<feature type="repeat" description="ANK" evidence="3">
    <location>
        <begin position="806"/>
        <end position="838"/>
    </location>
</feature>
<dbReference type="SUPFAM" id="SSF52540">
    <property type="entry name" value="P-loop containing nucleoside triphosphate hydrolases"/>
    <property type="match status" value="1"/>
</dbReference>
<feature type="repeat" description="ANK" evidence="3">
    <location>
        <begin position="872"/>
        <end position="904"/>
    </location>
</feature>
<dbReference type="SUPFAM" id="SSF47986">
    <property type="entry name" value="DEATH domain"/>
    <property type="match status" value="2"/>
</dbReference>
<dbReference type="Gene3D" id="1.25.40.20">
    <property type="entry name" value="Ankyrin repeat-containing domain"/>
    <property type="match status" value="3"/>
</dbReference>
<protein>
    <submittedName>
        <fullName evidence="6">CDK inhibitor PHO81</fullName>
    </submittedName>
</protein>
<evidence type="ECO:0000256" key="2">
    <source>
        <dbReference type="ARBA" id="ARBA00023043"/>
    </source>
</evidence>
<feature type="repeat" description="ANK" evidence="3">
    <location>
        <begin position="1198"/>
        <end position="1230"/>
    </location>
</feature>
<dbReference type="InterPro" id="IPR002110">
    <property type="entry name" value="Ankyrin_rpt"/>
</dbReference>
<dbReference type="InterPro" id="IPR049050">
    <property type="entry name" value="nSTAND3"/>
</dbReference>
<feature type="repeat" description="ANK" evidence="3">
    <location>
        <begin position="1231"/>
        <end position="1263"/>
    </location>
</feature>
<organism evidence="6 7">
    <name type="scientific">Mytilus galloprovincialis</name>
    <name type="common">Mediterranean mussel</name>
    <dbReference type="NCBI Taxonomy" id="29158"/>
    <lineage>
        <taxon>Eukaryota</taxon>
        <taxon>Metazoa</taxon>
        <taxon>Spiralia</taxon>
        <taxon>Lophotrochozoa</taxon>
        <taxon>Mollusca</taxon>
        <taxon>Bivalvia</taxon>
        <taxon>Autobranchia</taxon>
        <taxon>Pteriomorphia</taxon>
        <taxon>Mytilida</taxon>
        <taxon>Mytiloidea</taxon>
        <taxon>Mytilidae</taxon>
        <taxon>Mytilinae</taxon>
        <taxon>Mytilus</taxon>
    </lineage>
</organism>
<dbReference type="Pfam" id="PF13637">
    <property type="entry name" value="Ank_4"/>
    <property type="match status" value="1"/>
</dbReference>
<dbReference type="GO" id="GO:0042981">
    <property type="term" value="P:regulation of apoptotic process"/>
    <property type="evidence" value="ECO:0007669"/>
    <property type="project" value="InterPro"/>
</dbReference>
<feature type="domain" description="CARD" evidence="5">
    <location>
        <begin position="69"/>
        <end position="125"/>
    </location>
</feature>
<dbReference type="PANTHER" id="PTHR24166:SF48">
    <property type="entry name" value="PROTEIN VAPYRIN"/>
    <property type="match status" value="1"/>
</dbReference>
<feature type="repeat" description="ANK" evidence="3">
    <location>
        <begin position="1264"/>
        <end position="1296"/>
    </location>
</feature>
<evidence type="ECO:0000313" key="7">
    <source>
        <dbReference type="Proteomes" id="UP000596742"/>
    </source>
</evidence>
<dbReference type="Pfam" id="PF00619">
    <property type="entry name" value="CARD"/>
    <property type="match status" value="2"/>
</dbReference>
<proteinExistence type="predicted"/>
<feature type="repeat" description="ANK" evidence="3">
    <location>
        <begin position="740"/>
        <end position="772"/>
    </location>
</feature>
<dbReference type="PROSITE" id="PS50209">
    <property type="entry name" value="CARD"/>
    <property type="match status" value="2"/>
</dbReference>
<feature type="repeat" description="ANK" evidence="3">
    <location>
        <begin position="1163"/>
        <end position="1195"/>
    </location>
</feature>
<dbReference type="SMART" id="SM00248">
    <property type="entry name" value="ANK"/>
    <property type="match status" value="23"/>
</dbReference>
<keyword evidence="1" id="KW-0677">Repeat</keyword>
<dbReference type="SMART" id="SM00114">
    <property type="entry name" value="CARD"/>
    <property type="match status" value="2"/>
</dbReference>
<dbReference type="InterPro" id="IPR036770">
    <property type="entry name" value="Ankyrin_rpt-contain_sf"/>
</dbReference>
<feature type="repeat" description="ANK" evidence="3">
    <location>
        <begin position="905"/>
        <end position="937"/>
    </location>
</feature>
<dbReference type="InterPro" id="IPR001315">
    <property type="entry name" value="CARD"/>
</dbReference>
<feature type="repeat" description="ANK" evidence="3">
    <location>
        <begin position="1105"/>
        <end position="1137"/>
    </location>
</feature>
<evidence type="ECO:0000259" key="5">
    <source>
        <dbReference type="PROSITE" id="PS50209"/>
    </source>
</evidence>
<feature type="repeat" description="ANK" evidence="3">
    <location>
        <begin position="1429"/>
        <end position="1461"/>
    </location>
</feature>
<dbReference type="InterPro" id="IPR011029">
    <property type="entry name" value="DEATH-like_dom_sf"/>
</dbReference>
<feature type="repeat" description="ANK" evidence="3">
    <location>
        <begin position="971"/>
        <end position="1003"/>
    </location>
</feature>
<evidence type="ECO:0000256" key="1">
    <source>
        <dbReference type="ARBA" id="ARBA00022737"/>
    </source>
</evidence>
<dbReference type="Pfam" id="PF12796">
    <property type="entry name" value="Ank_2"/>
    <property type="match status" value="7"/>
</dbReference>